<feature type="transmembrane region" description="Helical" evidence="7">
    <location>
        <begin position="155"/>
        <end position="172"/>
    </location>
</feature>
<keyword evidence="6 7" id="KW-0472">Membrane</keyword>
<organism evidence="9 10">
    <name type="scientific">Bacteroides coprosuis DSM 18011</name>
    <dbReference type="NCBI Taxonomy" id="679937"/>
    <lineage>
        <taxon>Bacteria</taxon>
        <taxon>Pseudomonadati</taxon>
        <taxon>Bacteroidota</taxon>
        <taxon>Bacteroidia</taxon>
        <taxon>Bacteroidales</taxon>
        <taxon>Bacteroidaceae</taxon>
        <taxon>Bacteroides</taxon>
    </lineage>
</organism>
<evidence type="ECO:0000259" key="8">
    <source>
        <dbReference type="Pfam" id="PF00884"/>
    </source>
</evidence>
<dbReference type="PANTHER" id="PTHR30443:SF0">
    <property type="entry name" value="PHOSPHOETHANOLAMINE TRANSFERASE EPTA"/>
    <property type="match status" value="1"/>
</dbReference>
<dbReference type="InterPro" id="IPR000917">
    <property type="entry name" value="Sulfatase_N"/>
</dbReference>
<dbReference type="Gene3D" id="3.40.720.10">
    <property type="entry name" value="Alkaline Phosphatase, subunit A"/>
    <property type="match status" value="1"/>
</dbReference>
<keyword evidence="2" id="KW-1003">Cell membrane</keyword>
<evidence type="ECO:0000256" key="1">
    <source>
        <dbReference type="ARBA" id="ARBA00004651"/>
    </source>
</evidence>
<dbReference type="EMBL" id="CM001167">
    <property type="protein sequence ID" value="EGJ71492.1"/>
    <property type="molecule type" value="Genomic_DNA"/>
</dbReference>
<feature type="transmembrane region" description="Helical" evidence="7">
    <location>
        <begin position="42"/>
        <end position="59"/>
    </location>
</feature>
<dbReference type="InterPro" id="IPR017850">
    <property type="entry name" value="Alkaline_phosphatase_core_sf"/>
</dbReference>
<keyword evidence="10" id="KW-1185">Reference proteome</keyword>
<evidence type="ECO:0000256" key="4">
    <source>
        <dbReference type="ARBA" id="ARBA00022692"/>
    </source>
</evidence>
<dbReference type="AlphaFoldDB" id="F3ZNF2"/>
<keyword evidence="4 7" id="KW-0812">Transmembrane</keyword>
<evidence type="ECO:0000313" key="10">
    <source>
        <dbReference type="Proteomes" id="UP000018439"/>
    </source>
</evidence>
<dbReference type="Proteomes" id="UP000018439">
    <property type="component" value="Chromosome"/>
</dbReference>
<sequence>MINRFLHQILGLKIGSKSLFYTFLLVNLIPNLFLLYTEPYNFSGKLLLILLPLGVYLSFLSLSKRQGAMQLWLTPLFFFHAFQLVVFSLFKEDVIAVDMFLNLVTTNVSEATELLGSILLPTLLVCVVYILAIVGAARSFKSKTYYSQSFRNKNLMAGLIIILGSLPLFLSAKEVNTQHFTCHENLYPVNVFYNMGFSIDKFYKINNYKTTSKDFSFQAQKDSVSSQREVYVLVIGETSRADNWQLYGYERETNPYLKKDDSVIFFRDALTQSNTTHKSVSILLSGASAENYDCIYSQKSLIEAFKETGFTTVFLSNQAKNSSFIEYFAQEAEYLEYYRSRNIQTNHFDEVLLHRLQHYIESVTGNLLIVVHTYGSHFNYNERYPKEFAQFMPDQFSRIDKKNREMMVNAYDNSILYTDYFLHRIGQILDESGLCAAYLYISDHGEDIMDDDRERFLHASPNPTYYQLRVPLVTWFSENYEITYPEKVQAAHDNSIKPVSSSMVFHTFLDMADIQTDYLHKNNSLVSTHFTPSMRMYLGDHDNPIPYYQTNLKRQDKEMIQIHGLSVE</sequence>
<dbReference type="eggNOG" id="COG2194">
    <property type="taxonomic scope" value="Bacteria"/>
</dbReference>
<dbReference type="InterPro" id="IPR058130">
    <property type="entry name" value="PEA_transf_C"/>
</dbReference>
<dbReference type="OrthoDB" id="9786870at2"/>
<dbReference type="STRING" id="679937.Bcop_1293"/>
<dbReference type="HOGENOM" id="CLU_018534_3_2_10"/>
<dbReference type="InterPro" id="IPR040423">
    <property type="entry name" value="PEA_transferase"/>
</dbReference>
<comment type="subcellular location">
    <subcellularLocation>
        <location evidence="1">Cell membrane</location>
        <topology evidence="1">Multi-pass membrane protein</topology>
    </subcellularLocation>
</comment>
<dbReference type="SUPFAM" id="SSF53649">
    <property type="entry name" value="Alkaline phosphatase-like"/>
    <property type="match status" value="1"/>
</dbReference>
<dbReference type="GO" id="GO:0016776">
    <property type="term" value="F:phosphotransferase activity, phosphate group as acceptor"/>
    <property type="evidence" value="ECO:0007669"/>
    <property type="project" value="TreeGrafter"/>
</dbReference>
<feature type="domain" description="Sulfatase N-terminal" evidence="8">
    <location>
        <begin position="231"/>
        <end position="514"/>
    </location>
</feature>
<evidence type="ECO:0000256" key="7">
    <source>
        <dbReference type="SAM" id="Phobius"/>
    </source>
</evidence>
<accession>F3ZNF2</accession>
<dbReference type="GO" id="GO:0009244">
    <property type="term" value="P:lipopolysaccharide core region biosynthetic process"/>
    <property type="evidence" value="ECO:0007669"/>
    <property type="project" value="TreeGrafter"/>
</dbReference>
<evidence type="ECO:0000256" key="3">
    <source>
        <dbReference type="ARBA" id="ARBA00022679"/>
    </source>
</evidence>
<keyword evidence="5 7" id="KW-1133">Transmembrane helix</keyword>
<feature type="transmembrane region" description="Helical" evidence="7">
    <location>
        <begin position="20"/>
        <end position="36"/>
    </location>
</feature>
<evidence type="ECO:0000313" key="9">
    <source>
        <dbReference type="EMBL" id="EGJ71492.1"/>
    </source>
</evidence>
<evidence type="ECO:0000256" key="6">
    <source>
        <dbReference type="ARBA" id="ARBA00023136"/>
    </source>
</evidence>
<feature type="transmembrane region" description="Helical" evidence="7">
    <location>
        <begin position="71"/>
        <end position="90"/>
    </location>
</feature>
<reference evidence="9 10" key="1">
    <citation type="journal article" date="2011" name="Stand. Genomic Sci.">
        <title>Non-contiguous finished genome sequence of Bacteroides coprosuis type strain (PC139).</title>
        <authorList>
            <person name="Land M."/>
            <person name="Held B."/>
            <person name="Gronow S."/>
            <person name="Abt B."/>
            <person name="Lucas S."/>
            <person name="Del Rio T.G."/>
            <person name="Nolan M."/>
            <person name="Tice H."/>
            <person name="Cheng J.F."/>
            <person name="Pitluck S."/>
            <person name="Liolios K."/>
            <person name="Pagani I."/>
            <person name="Ivanova N."/>
            <person name="Mavromatis K."/>
            <person name="Mikhailova N."/>
            <person name="Pati A."/>
            <person name="Tapia R."/>
            <person name="Han C."/>
            <person name="Goodwin L."/>
            <person name="Chen A."/>
            <person name="Palaniappan K."/>
            <person name="Hauser L."/>
            <person name="Brambilla E.M."/>
            <person name="Rohde M."/>
            <person name="Goker M."/>
            <person name="Detter J.C."/>
            <person name="Woyke T."/>
            <person name="Bristow J."/>
            <person name="Eisen J.A."/>
            <person name="Markowitz V."/>
            <person name="Hugenholtz P."/>
            <person name="Kyrpides N.C."/>
            <person name="Klenk H.P."/>
            <person name="Lapidus A."/>
        </authorList>
    </citation>
    <scope>NUCLEOTIDE SEQUENCE</scope>
    <source>
        <strain evidence="9 10">DSM 18011</strain>
    </source>
</reference>
<dbReference type="Pfam" id="PF00884">
    <property type="entry name" value="Sulfatase"/>
    <property type="match status" value="1"/>
</dbReference>
<evidence type="ECO:0000256" key="2">
    <source>
        <dbReference type="ARBA" id="ARBA00022475"/>
    </source>
</evidence>
<dbReference type="PANTHER" id="PTHR30443">
    <property type="entry name" value="INNER MEMBRANE PROTEIN"/>
    <property type="match status" value="1"/>
</dbReference>
<dbReference type="CDD" id="cd16017">
    <property type="entry name" value="LptA"/>
    <property type="match status" value="1"/>
</dbReference>
<proteinExistence type="predicted"/>
<feature type="transmembrane region" description="Helical" evidence="7">
    <location>
        <begin position="114"/>
        <end position="134"/>
    </location>
</feature>
<name>F3ZNF2_9BACE</name>
<protein>
    <submittedName>
        <fullName evidence="9">Sulfatase</fullName>
    </submittedName>
</protein>
<dbReference type="GO" id="GO:0005886">
    <property type="term" value="C:plasma membrane"/>
    <property type="evidence" value="ECO:0007669"/>
    <property type="project" value="UniProtKB-SubCell"/>
</dbReference>
<evidence type="ECO:0000256" key="5">
    <source>
        <dbReference type="ARBA" id="ARBA00022989"/>
    </source>
</evidence>
<keyword evidence="3" id="KW-0808">Transferase</keyword>
<gene>
    <name evidence="9" type="ORF">Bcop_1293</name>
</gene>